<dbReference type="PANTHER" id="PTHR10357:SF210">
    <property type="entry name" value="MALTODEXTRIN GLUCOSIDASE"/>
    <property type="match status" value="1"/>
</dbReference>
<dbReference type="PANTHER" id="PTHR10357">
    <property type="entry name" value="ALPHA-AMYLASE FAMILY MEMBER"/>
    <property type="match status" value="1"/>
</dbReference>
<feature type="domain" description="Glycosyl hydrolase family 13 catalytic" evidence="3">
    <location>
        <begin position="147"/>
        <end position="511"/>
    </location>
</feature>
<evidence type="ECO:0000259" key="3">
    <source>
        <dbReference type="SMART" id="SM00642"/>
    </source>
</evidence>
<dbReference type="EMBL" id="CP049228">
    <property type="protein sequence ID" value="QIH23287.1"/>
    <property type="molecule type" value="Genomic_DNA"/>
</dbReference>
<dbReference type="AlphaFoldDB" id="A0A6G7B0K0"/>
<dbReference type="CDD" id="cd02857">
    <property type="entry name" value="E_set_CDase_PDE_N"/>
    <property type="match status" value="1"/>
</dbReference>
<dbReference type="Gene3D" id="3.90.400.10">
    <property type="entry name" value="Oligo-1,6-glucosidase, Domain 2"/>
    <property type="match status" value="1"/>
</dbReference>
<dbReference type="InterPro" id="IPR045857">
    <property type="entry name" value="O16G_dom_2"/>
</dbReference>
<sequence length="582" mass="67982">MQLSAISHRPDSEDAFLYDKDHLRIRLHTAKNDIAKVTVFYNDPYMFMPDKEGKYIFHYHIKKMHLISKGQVHDHWGVTLTAQYHRIQYLFEIQDTSGRKIFLTDRGFRTACKEGLNKTQNYYRLPYFHEIDMVKTPEWVKGTVWYQIFPERFSNGNKSNDRPNVKDWDPQTHPGREDFYGGDLQGVINHLDDLRELGVNGLYFCPIFKASSNHKYDTIDYKEVDPDFGDKGLFRQLVQEAHKRGMKVMLDAVFNHIGVNSPQWHDVIKNGSKSKYADWFHINYFPVEPYHDPTKGQGEPPYDTFAWEPHMPKWNTANVEVQNYLLDIASYWIKQFDIDAWRLDVAPEVDHNFWRLFRSKVDSLKKDFYIVGEIWHSAQSWLDGDQFSSTMNYPFTQQIEDHFLLGTKTSHQMVELLSDQLMLYRAQTNQVMLNTLDSHDTPRILTMANGDKKLVYQTIAFTFMQTGSPCIYYGTEMGMTGGPDPDCRKPMDWSHKGDEFWQKIAGLVKFRLQNARILGKGNTRMRVTEDGLIRIKRTESGQSILGYFNTTDKPVSCKMKAVLSQNFANDILEPHGFVIGYN</sequence>
<gene>
    <name evidence="4" type="ORF">G6Z83_00440</name>
</gene>
<dbReference type="Pfam" id="PF02903">
    <property type="entry name" value="Alpha-amylase_N"/>
    <property type="match status" value="1"/>
</dbReference>
<dbReference type="CDD" id="cd11338">
    <property type="entry name" value="AmyAc_CMD"/>
    <property type="match status" value="1"/>
</dbReference>
<evidence type="ECO:0000313" key="5">
    <source>
        <dbReference type="Proteomes" id="UP000501676"/>
    </source>
</evidence>
<dbReference type="InterPro" id="IPR017853">
    <property type="entry name" value="GH"/>
</dbReference>
<protein>
    <submittedName>
        <fullName evidence="4">Alpha-glycosidase</fullName>
    </submittedName>
</protein>
<dbReference type="GO" id="GO:0004553">
    <property type="term" value="F:hydrolase activity, hydrolyzing O-glycosyl compounds"/>
    <property type="evidence" value="ECO:0007669"/>
    <property type="project" value="InterPro"/>
</dbReference>
<dbReference type="Pfam" id="PF00128">
    <property type="entry name" value="Alpha-amylase"/>
    <property type="match status" value="1"/>
</dbReference>
<keyword evidence="1" id="KW-0378">Hydrolase</keyword>
<dbReference type="InterPro" id="IPR013783">
    <property type="entry name" value="Ig-like_fold"/>
</dbReference>
<dbReference type="SUPFAM" id="SSF81296">
    <property type="entry name" value="E set domains"/>
    <property type="match status" value="1"/>
</dbReference>
<dbReference type="Proteomes" id="UP000501676">
    <property type="component" value="Chromosome"/>
</dbReference>
<name>A0A6G7B0K0_9LACO</name>
<dbReference type="RefSeq" id="WP_006730276.1">
    <property type="nucleotide sequence ID" value="NZ_CABKQA010000004.1"/>
</dbReference>
<evidence type="ECO:0000256" key="2">
    <source>
        <dbReference type="ARBA" id="ARBA00023295"/>
    </source>
</evidence>
<dbReference type="SUPFAM" id="SSF51445">
    <property type="entry name" value="(Trans)glycosidases"/>
    <property type="match status" value="1"/>
</dbReference>
<dbReference type="InterPro" id="IPR006047">
    <property type="entry name" value="GH13_cat_dom"/>
</dbReference>
<dbReference type="GeneID" id="93220902"/>
<organism evidence="4 5">
    <name type="scientific">Lactobacillus iners</name>
    <dbReference type="NCBI Taxonomy" id="147802"/>
    <lineage>
        <taxon>Bacteria</taxon>
        <taxon>Bacillati</taxon>
        <taxon>Bacillota</taxon>
        <taxon>Bacilli</taxon>
        <taxon>Lactobacillales</taxon>
        <taxon>Lactobacillaceae</taxon>
        <taxon>Lactobacillus</taxon>
    </lineage>
</organism>
<dbReference type="InterPro" id="IPR014756">
    <property type="entry name" value="Ig_E-set"/>
</dbReference>
<dbReference type="InterPro" id="IPR004185">
    <property type="entry name" value="Glyco_hydro_13_lg-like_dom"/>
</dbReference>
<dbReference type="Gene3D" id="2.60.40.10">
    <property type="entry name" value="Immunoglobulins"/>
    <property type="match status" value="1"/>
</dbReference>
<reference evidence="4 5" key="1">
    <citation type="submission" date="2020-02" db="EMBL/GenBank/DDBJ databases">
        <title>Complete genome sequences of six Lactobacillus iners strains isolated from the human vagina.</title>
        <authorList>
            <person name="France M.T."/>
            <person name="Rutt L."/>
            <person name="Narina S."/>
            <person name="Arbaugh S."/>
            <person name="Humphrys M.S."/>
            <person name="Ma B."/>
            <person name="Hayward M.R."/>
            <person name="Relman D."/>
            <person name="Kwon D.S."/>
            <person name="Ravel J."/>
        </authorList>
    </citation>
    <scope>NUCLEOTIDE SEQUENCE [LARGE SCALE GENOMIC DNA]</scope>
    <source>
        <strain evidence="4 5">C0210C1</strain>
    </source>
</reference>
<evidence type="ECO:0000313" key="4">
    <source>
        <dbReference type="EMBL" id="QIH23287.1"/>
    </source>
</evidence>
<proteinExistence type="predicted"/>
<accession>A0A6G7B0K0</accession>
<dbReference type="SMART" id="SM00642">
    <property type="entry name" value="Aamy"/>
    <property type="match status" value="1"/>
</dbReference>
<evidence type="ECO:0000256" key="1">
    <source>
        <dbReference type="ARBA" id="ARBA00022801"/>
    </source>
</evidence>
<keyword evidence="2 4" id="KW-0326">Glycosidase</keyword>
<dbReference type="GO" id="GO:0005975">
    <property type="term" value="P:carbohydrate metabolic process"/>
    <property type="evidence" value="ECO:0007669"/>
    <property type="project" value="InterPro"/>
</dbReference>
<dbReference type="Gene3D" id="3.20.20.80">
    <property type="entry name" value="Glycosidases"/>
    <property type="match status" value="1"/>
</dbReference>